<dbReference type="Pfam" id="PF22732">
    <property type="entry name" value="MSL3_chromo-like"/>
    <property type="match status" value="1"/>
</dbReference>
<name>K0S678_THAOC</name>
<feature type="compositionally biased region" description="Basic and acidic residues" evidence="1">
    <location>
        <begin position="76"/>
        <end position="86"/>
    </location>
</feature>
<protein>
    <recommendedName>
        <fullName evidence="2">MSL3 chromodomain-like domain-containing protein</fullName>
    </recommendedName>
</protein>
<evidence type="ECO:0000313" key="4">
    <source>
        <dbReference type="Proteomes" id="UP000266841"/>
    </source>
</evidence>
<evidence type="ECO:0000256" key="1">
    <source>
        <dbReference type="SAM" id="MobiDB-lite"/>
    </source>
</evidence>
<dbReference type="InterPro" id="IPR016197">
    <property type="entry name" value="Chromo-like_dom_sf"/>
</dbReference>
<sequence>MPINAFWCAVETKLQSASRTSFFNNRLTEADRSASALAEFETDHIAHEVGSIMRSTRLRNASPVQTVDLTNDSDSDDHRSSLERHEAALPCAVKPPSRPSTRSRTFNVGERVFAYDQGVMYEARVVKTNGPMYRVHYEGYKKSQDRNLTQDFLLKLTPKNRRRFCTSRGVSFTEEAEEPKAEMGHAPAEFENS</sequence>
<evidence type="ECO:0000313" key="3">
    <source>
        <dbReference type="EMBL" id="EJK60725.1"/>
    </source>
</evidence>
<organism evidence="3 4">
    <name type="scientific">Thalassiosira oceanica</name>
    <name type="common">Marine diatom</name>
    <dbReference type="NCBI Taxonomy" id="159749"/>
    <lineage>
        <taxon>Eukaryota</taxon>
        <taxon>Sar</taxon>
        <taxon>Stramenopiles</taxon>
        <taxon>Ochrophyta</taxon>
        <taxon>Bacillariophyta</taxon>
        <taxon>Coscinodiscophyceae</taxon>
        <taxon>Thalassiosirophycidae</taxon>
        <taxon>Thalassiosirales</taxon>
        <taxon>Thalassiosiraceae</taxon>
        <taxon>Thalassiosira</taxon>
    </lineage>
</organism>
<gene>
    <name evidence="3" type="ORF">THAOC_18871</name>
</gene>
<dbReference type="InterPro" id="IPR053820">
    <property type="entry name" value="MSL3_chromo-like"/>
</dbReference>
<dbReference type="AlphaFoldDB" id="K0S678"/>
<feature type="region of interest" description="Disordered" evidence="1">
    <location>
        <begin position="63"/>
        <end position="86"/>
    </location>
</feature>
<dbReference type="Gene3D" id="2.30.30.140">
    <property type="match status" value="1"/>
</dbReference>
<dbReference type="SUPFAM" id="SSF54160">
    <property type="entry name" value="Chromo domain-like"/>
    <property type="match status" value="1"/>
</dbReference>
<evidence type="ECO:0000259" key="2">
    <source>
        <dbReference type="Pfam" id="PF22732"/>
    </source>
</evidence>
<comment type="caution">
    <text evidence="3">The sequence shown here is derived from an EMBL/GenBank/DDBJ whole genome shotgun (WGS) entry which is preliminary data.</text>
</comment>
<dbReference type="Proteomes" id="UP000266841">
    <property type="component" value="Unassembled WGS sequence"/>
</dbReference>
<feature type="region of interest" description="Disordered" evidence="1">
    <location>
        <begin position="168"/>
        <end position="193"/>
    </location>
</feature>
<reference evidence="3 4" key="1">
    <citation type="journal article" date="2012" name="Genome Biol.">
        <title>Genome and low-iron response of an oceanic diatom adapted to chronic iron limitation.</title>
        <authorList>
            <person name="Lommer M."/>
            <person name="Specht M."/>
            <person name="Roy A.S."/>
            <person name="Kraemer L."/>
            <person name="Andreson R."/>
            <person name="Gutowska M.A."/>
            <person name="Wolf J."/>
            <person name="Bergner S.V."/>
            <person name="Schilhabel M.B."/>
            <person name="Klostermeier U.C."/>
            <person name="Beiko R.G."/>
            <person name="Rosenstiel P."/>
            <person name="Hippler M."/>
            <person name="Laroche J."/>
        </authorList>
    </citation>
    <scope>NUCLEOTIDE SEQUENCE [LARGE SCALE GENOMIC DNA]</scope>
    <source>
        <strain evidence="3 4">CCMP1005</strain>
    </source>
</reference>
<dbReference type="EMBL" id="AGNL01020749">
    <property type="protein sequence ID" value="EJK60725.1"/>
    <property type="molecule type" value="Genomic_DNA"/>
</dbReference>
<proteinExistence type="predicted"/>
<accession>K0S678</accession>
<dbReference type="OrthoDB" id="124855at2759"/>
<feature type="domain" description="MSL3 chromodomain-like" evidence="2">
    <location>
        <begin position="106"/>
        <end position="162"/>
    </location>
</feature>
<feature type="non-terminal residue" evidence="3">
    <location>
        <position position="193"/>
    </location>
</feature>
<feature type="compositionally biased region" description="Polar residues" evidence="1">
    <location>
        <begin position="63"/>
        <end position="72"/>
    </location>
</feature>
<keyword evidence="4" id="KW-1185">Reference proteome</keyword>